<evidence type="ECO:0000259" key="4">
    <source>
        <dbReference type="PROSITE" id="PS50090"/>
    </source>
</evidence>
<reference evidence="5" key="1">
    <citation type="submission" date="2023-07" db="EMBL/GenBank/DDBJ databases">
        <title>Chromosome-level genome assembly of Artemia franciscana.</title>
        <authorList>
            <person name="Jo E."/>
        </authorList>
    </citation>
    <scope>NUCLEOTIDE SEQUENCE</scope>
    <source>
        <tissue evidence="5">Whole body</tissue>
    </source>
</reference>
<feature type="domain" description="Myb-like" evidence="4">
    <location>
        <begin position="140"/>
        <end position="195"/>
    </location>
</feature>
<dbReference type="Gene3D" id="1.10.10.60">
    <property type="entry name" value="Homeodomain-like"/>
    <property type="match status" value="2"/>
</dbReference>
<comment type="subcellular location">
    <subcellularLocation>
        <location evidence="1">Nucleus</location>
    </subcellularLocation>
</comment>
<evidence type="ECO:0000256" key="1">
    <source>
        <dbReference type="ARBA" id="ARBA00004123"/>
    </source>
</evidence>
<dbReference type="GO" id="GO:0000981">
    <property type="term" value="F:DNA-binding transcription factor activity, RNA polymerase II-specific"/>
    <property type="evidence" value="ECO:0007669"/>
    <property type="project" value="TreeGrafter"/>
</dbReference>
<dbReference type="InterPro" id="IPR001005">
    <property type="entry name" value="SANT/Myb"/>
</dbReference>
<dbReference type="EMBL" id="JAVRJZ010000013">
    <property type="protein sequence ID" value="KAK2714297.1"/>
    <property type="molecule type" value="Genomic_DNA"/>
</dbReference>
<keyword evidence="6" id="KW-1185">Reference proteome</keyword>
<dbReference type="SMART" id="SM00717">
    <property type="entry name" value="SANT"/>
    <property type="match status" value="4"/>
</dbReference>
<dbReference type="AlphaFoldDB" id="A0AA88L2P6"/>
<comment type="caution">
    <text evidence="5">The sequence shown here is derived from an EMBL/GenBank/DDBJ whole genome shotgun (WGS) entry which is preliminary data.</text>
</comment>
<dbReference type="InterPro" id="IPR009057">
    <property type="entry name" value="Homeodomain-like_sf"/>
</dbReference>
<name>A0AA88L2P6_ARTSF</name>
<evidence type="ECO:0000256" key="3">
    <source>
        <dbReference type="ARBA" id="ARBA00023242"/>
    </source>
</evidence>
<dbReference type="PANTHER" id="PTHR46380:SF2">
    <property type="entry name" value="CYCLIN-D-BINDING MYB-LIKE TRANSCRIPTION FACTOR 1"/>
    <property type="match status" value="1"/>
</dbReference>
<evidence type="ECO:0000313" key="5">
    <source>
        <dbReference type="EMBL" id="KAK2714297.1"/>
    </source>
</evidence>
<dbReference type="CDD" id="cd00167">
    <property type="entry name" value="SANT"/>
    <property type="match status" value="2"/>
</dbReference>
<protein>
    <recommendedName>
        <fullName evidence="4">Myb-like domain-containing protein</fullName>
    </recommendedName>
</protein>
<gene>
    <name evidence="5" type="ORF">QYM36_008753</name>
</gene>
<dbReference type="Pfam" id="PF00249">
    <property type="entry name" value="Myb_DNA-binding"/>
    <property type="match status" value="2"/>
</dbReference>
<organism evidence="5 6">
    <name type="scientific">Artemia franciscana</name>
    <name type="common">Brine shrimp</name>
    <name type="synonym">Artemia sanfranciscana</name>
    <dbReference type="NCBI Taxonomy" id="6661"/>
    <lineage>
        <taxon>Eukaryota</taxon>
        <taxon>Metazoa</taxon>
        <taxon>Ecdysozoa</taxon>
        <taxon>Arthropoda</taxon>
        <taxon>Crustacea</taxon>
        <taxon>Branchiopoda</taxon>
        <taxon>Anostraca</taxon>
        <taxon>Artemiidae</taxon>
        <taxon>Artemia</taxon>
    </lineage>
</organism>
<keyword evidence="3" id="KW-0539">Nucleus</keyword>
<dbReference type="PANTHER" id="PTHR46380">
    <property type="entry name" value="CYCLIN-D-BINDING MYB-LIKE TRANSCRIPTION FACTOR 1"/>
    <property type="match status" value="1"/>
</dbReference>
<dbReference type="GO" id="GO:0000978">
    <property type="term" value="F:RNA polymerase II cis-regulatory region sequence-specific DNA binding"/>
    <property type="evidence" value="ECO:0007669"/>
    <property type="project" value="TreeGrafter"/>
</dbReference>
<dbReference type="InterPro" id="IPR051651">
    <property type="entry name" value="DMTF1_DNA-bind_reg"/>
</dbReference>
<dbReference type="GO" id="GO:0005634">
    <property type="term" value="C:nucleus"/>
    <property type="evidence" value="ECO:0007669"/>
    <property type="project" value="UniProtKB-SubCell"/>
</dbReference>
<dbReference type="Proteomes" id="UP001187531">
    <property type="component" value="Unassembled WGS sequence"/>
</dbReference>
<dbReference type="PROSITE" id="PS50090">
    <property type="entry name" value="MYB_LIKE"/>
    <property type="match status" value="1"/>
</dbReference>
<proteinExistence type="predicted"/>
<accession>A0AA88L2P6</accession>
<dbReference type="EMBL" id="JAVRJZ010000013">
    <property type="protein sequence ID" value="KAK2714299.1"/>
    <property type="molecule type" value="Genomic_DNA"/>
</dbReference>
<dbReference type="SUPFAM" id="SSF46689">
    <property type="entry name" value="Homeodomain-like"/>
    <property type="match status" value="3"/>
</dbReference>
<sequence length="453" mass="51900">MSGWNPTRNKTAVKAAGYKLGIWTVEEIDLLIKNVDMFCQENNIADPAEVIFKYKKDERKNFYKKVSQGINRPVQAVYKRLLRMYDETNNLGKYSDVEIEKLKSLRKIHGRNWQEIGKQLGRSPASIKDKCRNLETLCSGKWTEDEENRLASAVHAVTGTELGSNVCVGIDWQSVAREVQTRSEFQCRAKWCMQLNWRNFGGRQWTHLDDKNLVRKIAELNPANEIEIDWVMLAKDWDAARSAQWLRTKWRMIKHEYKNNGNLKIGEFCKYLLETKEFMQKQTTRLPSGSNVDAVETIWISSNKELENFETNSNENSIKLAFLPNYFSPGSVTTSGDECDGSLNSDFVILADPALEIVIGDDNDGNEAGAFCSEEYTREIYVEAKYTPSDEKYNQMVKNDVPLNEITVLDDDRDAVGFNSPLHCLANVAVDHEILLDDESIFSQCLMNNDEHV</sequence>
<evidence type="ECO:0000313" key="6">
    <source>
        <dbReference type="Proteomes" id="UP001187531"/>
    </source>
</evidence>
<evidence type="ECO:0000256" key="2">
    <source>
        <dbReference type="ARBA" id="ARBA00023125"/>
    </source>
</evidence>
<keyword evidence="2" id="KW-0238">DNA-binding</keyword>